<dbReference type="InterPro" id="IPR003593">
    <property type="entry name" value="AAA+_ATPase"/>
</dbReference>
<feature type="transmembrane region" description="Helical" evidence="9">
    <location>
        <begin position="479"/>
        <end position="499"/>
    </location>
</feature>
<accession>A0A2J7PQV5</accession>
<evidence type="ECO:0000256" key="7">
    <source>
        <dbReference type="ARBA" id="ARBA00022989"/>
    </source>
</evidence>
<protein>
    <recommendedName>
        <fullName evidence="10">ABC transporter domain-containing protein</fullName>
    </recommendedName>
</protein>
<keyword evidence="4 9" id="KW-0812">Transmembrane</keyword>
<feature type="transmembrane region" description="Helical" evidence="9">
    <location>
        <begin position="532"/>
        <end position="551"/>
    </location>
</feature>
<feature type="transmembrane region" description="Helical" evidence="9">
    <location>
        <begin position="398"/>
        <end position="419"/>
    </location>
</feature>
<evidence type="ECO:0000256" key="8">
    <source>
        <dbReference type="ARBA" id="ARBA00023136"/>
    </source>
</evidence>
<dbReference type="InterPro" id="IPR003439">
    <property type="entry name" value="ABC_transporter-like_ATP-bd"/>
</dbReference>
<keyword evidence="8 9" id="KW-0472">Membrane</keyword>
<keyword evidence="6" id="KW-0067">ATP-binding</keyword>
<dbReference type="InterPro" id="IPR043926">
    <property type="entry name" value="ABCG_dom"/>
</dbReference>
<dbReference type="PANTHER" id="PTHR48041">
    <property type="entry name" value="ABC TRANSPORTER G FAMILY MEMBER 28"/>
    <property type="match status" value="1"/>
</dbReference>
<evidence type="ECO:0000256" key="5">
    <source>
        <dbReference type="ARBA" id="ARBA00022741"/>
    </source>
</evidence>
<dbReference type="SMART" id="SM00382">
    <property type="entry name" value="AAA"/>
    <property type="match status" value="1"/>
</dbReference>
<evidence type="ECO:0000313" key="12">
    <source>
        <dbReference type="Proteomes" id="UP000235965"/>
    </source>
</evidence>
<keyword evidence="12" id="KW-1185">Reference proteome</keyword>
<evidence type="ECO:0000256" key="3">
    <source>
        <dbReference type="ARBA" id="ARBA00022448"/>
    </source>
</evidence>
<dbReference type="Proteomes" id="UP000235965">
    <property type="component" value="Unassembled WGS sequence"/>
</dbReference>
<dbReference type="InParanoid" id="A0A2J7PQV5"/>
<evidence type="ECO:0000259" key="10">
    <source>
        <dbReference type="PROSITE" id="PS50893"/>
    </source>
</evidence>
<dbReference type="Gene3D" id="3.40.50.300">
    <property type="entry name" value="P-loop containing nucleotide triphosphate hydrolases"/>
    <property type="match status" value="1"/>
</dbReference>
<dbReference type="OrthoDB" id="66620at2759"/>
<dbReference type="GO" id="GO:0005524">
    <property type="term" value="F:ATP binding"/>
    <property type="evidence" value="ECO:0007669"/>
    <property type="project" value="UniProtKB-KW"/>
</dbReference>
<evidence type="ECO:0000256" key="4">
    <source>
        <dbReference type="ARBA" id="ARBA00022692"/>
    </source>
</evidence>
<dbReference type="PANTHER" id="PTHR48041:SF118">
    <property type="entry name" value="ATP-BINDING CASSETTE TRANSPORTER (ABC TRANSPORTER) FAMILY G MEMBER 16"/>
    <property type="match status" value="1"/>
</dbReference>
<comment type="similarity">
    <text evidence="2">Belongs to the ABC transporter superfamily. ABCG family. Eye pigment precursor importer (TC 3.A.1.204) subfamily.</text>
</comment>
<evidence type="ECO:0000256" key="6">
    <source>
        <dbReference type="ARBA" id="ARBA00022840"/>
    </source>
</evidence>
<comment type="subcellular location">
    <subcellularLocation>
        <location evidence="1">Membrane</location>
        <topology evidence="1">Multi-pass membrane protein</topology>
    </subcellularLocation>
</comment>
<organism evidence="11 12">
    <name type="scientific">Cryptotermes secundus</name>
    <dbReference type="NCBI Taxonomy" id="105785"/>
    <lineage>
        <taxon>Eukaryota</taxon>
        <taxon>Metazoa</taxon>
        <taxon>Ecdysozoa</taxon>
        <taxon>Arthropoda</taxon>
        <taxon>Hexapoda</taxon>
        <taxon>Insecta</taxon>
        <taxon>Pterygota</taxon>
        <taxon>Neoptera</taxon>
        <taxon>Polyneoptera</taxon>
        <taxon>Dictyoptera</taxon>
        <taxon>Blattodea</taxon>
        <taxon>Blattoidea</taxon>
        <taxon>Termitoidae</taxon>
        <taxon>Kalotermitidae</taxon>
        <taxon>Cryptotermitinae</taxon>
        <taxon>Cryptotermes</taxon>
    </lineage>
</organism>
<dbReference type="InterPro" id="IPR013525">
    <property type="entry name" value="ABC2_TM"/>
</dbReference>
<sequence length="618" mass="69982">MENQTKFRRSQEIKKCHHHKNIGFRNLCYSVQENKVSARQEQPKVILRGVNGEFRSGRLTAILGPSGAGKSSLLNVLSGFKSSGVTGYITVNGVERNTEEFRRESCYITQNCYLMDLLTTRETLAVAASFKLNAKVTTREKNDMINDILELLGLRKAAETRVGKLSGGEKKRLSIGQELLTNPPVMFFDEPTSGLDSSSSLQVISHLKSLVRGGRTIVCSIHQPSSRLFEMFDDLYVLAEGQCLYSGAISDMTAVFQESGFKCPKYYNRADFAVEVACRERGMNIEKLIAKAETHFHGPDTGRADYITNEETSMLRPSIKKNSTDTYIQVPQETMGSRYPVTLARQISVLLKRAVLCTIRDLHLAQLRLVSHVVIGLFLGGVFYGIGDEASKVASNTAFLMFSMMFLFFCNLFPFVHSFPLEKLVVMREHMNNWYSLEAYHISKIVAELPLQILCPTGFLVSAYFLTGQPTEATRFFQFWAVFIMVAAIAQSLGLATGAAVEPQLGVFVVSTIALPMLIFSGFYLRLQDMQVFLQWLSYVAYFRYAFEALMQSVYGYDRPYLKCSEAYCHFKSPRKYLEEFDMEDANYWTDMLGLLVWIAALQIVFHLMLKFKMRVSR</sequence>
<dbReference type="InterPro" id="IPR050352">
    <property type="entry name" value="ABCG_transporters"/>
</dbReference>
<dbReference type="Pfam" id="PF00005">
    <property type="entry name" value="ABC_tran"/>
    <property type="match status" value="1"/>
</dbReference>
<dbReference type="Pfam" id="PF01061">
    <property type="entry name" value="ABC2_membrane"/>
    <property type="match status" value="1"/>
</dbReference>
<gene>
    <name evidence="11" type="ORF">B7P43_G05047</name>
</gene>
<dbReference type="GO" id="GO:0005886">
    <property type="term" value="C:plasma membrane"/>
    <property type="evidence" value="ECO:0007669"/>
    <property type="project" value="TreeGrafter"/>
</dbReference>
<dbReference type="STRING" id="105785.A0A2J7PQV5"/>
<proteinExistence type="inferred from homology"/>
<evidence type="ECO:0000256" key="1">
    <source>
        <dbReference type="ARBA" id="ARBA00004141"/>
    </source>
</evidence>
<name>A0A2J7PQV5_9NEOP</name>
<dbReference type="FunFam" id="3.40.50.300:FF:001077">
    <property type="entry name" value="Uncharacterized protein, isoform A"/>
    <property type="match status" value="1"/>
</dbReference>
<dbReference type="PROSITE" id="PS50893">
    <property type="entry name" value="ABC_TRANSPORTER_2"/>
    <property type="match status" value="1"/>
</dbReference>
<dbReference type="EMBL" id="NEVH01022635">
    <property type="protein sequence ID" value="PNF18686.1"/>
    <property type="molecule type" value="Genomic_DNA"/>
</dbReference>
<dbReference type="GO" id="GO:0140359">
    <property type="term" value="F:ABC-type transporter activity"/>
    <property type="evidence" value="ECO:0007669"/>
    <property type="project" value="InterPro"/>
</dbReference>
<keyword evidence="3" id="KW-0813">Transport</keyword>
<reference evidence="11 12" key="1">
    <citation type="submission" date="2017-12" db="EMBL/GenBank/DDBJ databases">
        <title>Hemimetabolous genomes reveal molecular basis of termite eusociality.</title>
        <authorList>
            <person name="Harrison M.C."/>
            <person name="Jongepier E."/>
            <person name="Robertson H.M."/>
            <person name="Arning N."/>
            <person name="Bitard-Feildel T."/>
            <person name="Chao H."/>
            <person name="Childers C.P."/>
            <person name="Dinh H."/>
            <person name="Doddapaneni H."/>
            <person name="Dugan S."/>
            <person name="Gowin J."/>
            <person name="Greiner C."/>
            <person name="Han Y."/>
            <person name="Hu H."/>
            <person name="Hughes D.S.T."/>
            <person name="Huylmans A.-K."/>
            <person name="Kemena C."/>
            <person name="Kremer L.P.M."/>
            <person name="Lee S.L."/>
            <person name="Lopez-Ezquerra A."/>
            <person name="Mallet L."/>
            <person name="Monroy-Kuhn J.M."/>
            <person name="Moser A."/>
            <person name="Murali S.C."/>
            <person name="Muzny D.M."/>
            <person name="Otani S."/>
            <person name="Piulachs M.-D."/>
            <person name="Poelchau M."/>
            <person name="Qu J."/>
            <person name="Schaub F."/>
            <person name="Wada-Katsumata A."/>
            <person name="Worley K.C."/>
            <person name="Xie Q."/>
            <person name="Ylla G."/>
            <person name="Poulsen M."/>
            <person name="Gibbs R.A."/>
            <person name="Schal C."/>
            <person name="Richards S."/>
            <person name="Belles X."/>
            <person name="Korb J."/>
            <person name="Bornberg-Bauer E."/>
        </authorList>
    </citation>
    <scope>NUCLEOTIDE SEQUENCE [LARGE SCALE GENOMIC DNA]</scope>
    <source>
        <tissue evidence="11">Whole body</tissue>
    </source>
</reference>
<dbReference type="GO" id="GO:0016887">
    <property type="term" value="F:ATP hydrolysis activity"/>
    <property type="evidence" value="ECO:0007669"/>
    <property type="project" value="InterPro"/>
</dbReference>
<feature type="transmembrane region" description="Helical" evidence="9">
    <location>
        <begin position="439"/>
        <end position="467"/>
    </location>
</feature>
<feature type="domain" description="ABC transporter" evidence="10">
    <location>
        <begin position="31"/>
        <end position="265"/>
    </location>
</feature>
<keyword evidence="5" id="KW-0547">Nucleotide-binding</keyword>
<dbReference type="Pfam" id="PF19055">
    <property type="entry name" value="ABC2_membrane_7"/>
    <property type="match status" value="1"/>
</dbReference>
<feature type="transmembrane region" description="Helical" evidence="9">
    <location>
        <begin position="505"/>
        <end position="525"/>
    </location>
</feature>
<feature type="transmembrane region" description="Helical" evidence="9">
    <location>
        <begin position="592"/>
        <end position="610"/>
    </location>
</feature>
<evidence type="ECO:0000313" key="11">
    <source>
        <dbReference type="EMBL" id="PNF18686.1"/>
    </source>
</evidence>
<evidence type="ECO:0000256" key="2">
    <source>
        <dbReference type="ARBA" id="ARBA00005814"/>
    </source>
</evidence>
<dbReference type="InterPro" id="IPR017871">
    <property type="entry name" value="ABC_transporter-like_CS"/>
</dbReference>
<keyword evidence="7 9" id="KW-1133">Transmembrane helix</keyword>
<comment type="caution">
    <text evidence="11">The sequence shown here is derived from an EMBL/GenBank/DDBJ whole genome shotgun (WGS) entry which is preliminary data.</text>
</comment>
<dbReference type="PROSITE" id="PS00211">
    <property type="entry name" value="ABC_TRANSPORTER_1"/>
    <property type="match status" value="1"/>
</dbReference>
<dbReference type="AlphaFoldDB" id="A0A2J7PQV5"/>
<dbReference type="InterPro" id="IPR027417">
    <property type="entry name" value="P-loop_NTPase"/>
</dbReference>
<dbReference type="EMBL" id="NEVH01022635">
    <property type="protein sequence ID" value="PNF18687.1"/>
    <property type="molecule type" value="Genomic_DNA"/>
</dbReference>
<evidence type="ECO:0000256" key="9">
    <source>
        <dbReference type="SAM" id="Phobius"/>
    </source>
</evidence>
<dbReference type="CDD" id="cd03213">
    <property type="entry name" value="ABCG_EPDR"/>
    <property type="match status" value="1"/>
</dbReference>
<dbReference type="SUPFAM" id="SSF52540">
    <property type="entry name" value="P-loop containing nucleoside triphosphate hydrolases"/>
    <property type="match status" value="1"/>
</dbReference>
<feature type="transmembrane region" description="Helical" evidence="9">
    <location>
        <begin position="369"/>
        <end position="386"/>
    </location>
</feature>